<keyword evidence="3" id="KW-1185">Reference proteome</keyword>
<evidence type="ECO:0000256" key="1">
    <source>
        <dbReference type="SAM" id="Phobius"/>
    </source>
</evidence>
<gene>
    <name evidence="2" type="ORF">FBY41_4068</name>
</gene>
<name>A0A543HG47_9MICO</name>
<feature type="transmembrane region" description="Helical" evidence="1">
    <location>
        <begin position="220"/>
        <end position="238"/>
    </location>
</feature>
<dbReference type="OrthoDB" id="8061853at2"/>
<organism evidence="2 3">
    <name type="scientific">Humibacillus xanthopallidus</name>
    <dbReference type="NCBI Taxonomy" id="412689"/>
    <lineage>
        <taxon>Bacteria</taxon>
        <taxon>Bacillati</taxon>
        <taxon>Actinomycetota</taxon>
        <taxon>Actinomycetes</taxon>
        <taxon>Micrococcales</taxon>
        <taxon>Intrasporangiaceae</taxon>
        <taxon>Humibacillus</taxon>
    </lineage>
</organism>
<keyword evidence="1" id="KW-1133">Transmembrane helix</keyword>
<dbReference type="InterPro" id="IPR005240">
    <property type="entry name" value="DUF389"/>
</dbReference>
<evidence type="ECO:0000313" key="2">
    <source>
        <dbReference type="EMBL" id="TQM57247.1"/>
    </source>
</evidence>
<feature type="transmembrane region" description="Helical" evidence="1">
    <location>
        <begin position="245"/>
        <end position="268"/>
    </location>
</feature>
<dbReference type="PANTHER" id="PTHR20992:SF9">
    <property type="entry name" value="AT15442P-RELATED"/>
    <property type="match status" value="1"/>
</dbReference>
<feature type="transmembrane region" description="Helical" evidence="1">
    <location>
        <begin position="141"/>
        <end position="163"/>
    </location>
</feature>
<keyword evidence="1" id="KW-0812">Transmembrane</keyword>
<sequence>MLRMTVTIPGDLTERVMQVLSDSTAVSTLAVIRGAAVRPAGDVVHADVAREGANALIDRLRELGVHERGTLQVEPVTTWISRAGFEADEETPGSSADAVVWAQVAQRSYDDSELNWTYLSFMSLATLIAGIAIVLDSQILVIGAMVLGPEFGAIAALGVALVRRRPLLLAVAARALVIGFGVAIVVTCLAGLVGRALGWVTLKDITGPRPATGFIYAPDQWSFIVAILAAAAGVLSLTSAKLGGLSGVFISVTTIPAAGNVGLGLAFGAWAEVWGSSLQLVLNIVGMAVAGWATLALQGAVWSRVPAPRRSHARLSHHIHADPPPSTH</sequence>
<evidence type="ECO:0000313" key="3">
    <source>
        <dbReference type="Proteomes" id="UP000316747"/>
    </source>
</evidence>
<dbReference type="EMBL" id="VFPM01000004">
    <property type="protein sequence ID" value="TQM57247.1"/>
    <property type="molecule type" value="Genomic_DNA"/>
</dbReference>
<proteinExistence type="predicted"/>
<dbReference type="RefSeq" id="WP_141846522.1">
    <property type="nucleotide sequence ID" value="NZ_VFPM01000004.1"/>
</dbReference>
<dbReference type="Proteomes" id="UP000316747">
    <property type="component" value="Unassembled WGS sequence"/>
</dbReference>
<feature type="transmembrane region" description="Helical" evidence="1">
    <location>
        <begin position="116"/>
        <end position="135"/>
    </location>
</feature>
<dbReference type="AlphaFoldDB" id="A0A543HG47"/>
<reference evidence="2 3" key="1">
    <citation type="submission" date="2019-06" db="EMBL/GenBank/DDBJ databases">
        <title>Genome sequencing of plant associated microbes to promote plant fitness in Sorghum bicolor and Oryza sativa.</title>
        <authorList>
            <person name="Coleman-Derr D."/>
        </authorList>
    </citation>
    <scope>NUCLEOTIDE SEQUENCE [LARGE SCALE GENOMIC DNA]</scope>
    <source>
        <strain evidence="2 3">KV-663</strain>
    </source>
</reference>
<keyword evidence="1" id="KW-0472">Membrane</keyword>
<dbReference type="PANTHER" id="PTHR20992">
    <property type="entry name" value="AT15442P-RELATED"/>
    <property type="match status" value="1"/>
</dbReference>
<protein>
    <submittedName>
        <fullName evidence="2">Putative hydrophobic protein (TIGR00271 family)</fullName>
    </submittedName>
</protein>
<accession>A0A543HG47</accession>
<comment type="caution">
    <text evidence="2">The sequence shown here is derived from an EMBL/GenBank/DDBJ whole genome shotgun (WGS) entry which is preliminary data.</text>
</comment>
<dbReference type="Pfam" id="PF04087">
    <property type="entry name" value="DUF389"/>
    <property type="match status" value="1"/>
</dbReference>
<feature type="transmembrane region" description="Helical" evidence="1">
    <location>
        <begin position="280"/>
        <end position="302"/>
    </location>
</feature>
<feature type="transmembrane region" description="Helical" evidence="1">
    <location>
        <begin position="175"/>
        <end position="200"/>
    </location>
</feature>